<gene>
    <name evidence="3" type="primary">cheD</name>
    <name evidence="5" type="ORF">FHR90_000818</name>
    <name evidence="6" type="ORF">HUK83_02740</name>
</gene>
<comment type="caution">
    <text evidence="5">The sequence shown here is derived from an EMBL/GenBank/DDBJ whole genome shotgun (WGS) entry which is preliminary data.</text>
</comment>
<dbReference type="AlphaFoldDB" id="A0A839UY00"/>
<proteinExistence type="inferred from homology"/>
<evidence type="ECO:0000256" key="1">
    <source>
        <dbReference type="ARBA" id="ARBA00022500"/>
    </source>
</evidence>
<dbReference type="HAMAP" id="MF_01440">
    <property type="entry name" value="CheD"/>
    <property type="match status" value="1"/>
</dbReference>
<evidence type="ECO:0000313" key="5">
    <source>
        <dbReference type="EMBL" id="MBB3173000.1"/>
    </source>
</evidence>
<dbReference type="InterPro" id="IPR005659">
    <property type="entry name" value="Chemorcpt_Glu_NH3ase_CheD"/>
</dbReference>
<keyword evidence="1 3" id="KW-0145">Chemotaxis</keyword>
<name>A0A839UY00_9PROT</name>
<dbReference type="EMBL" id="JACHXV010000003">
    <property type="protein sequence ID" value="MBB3173000.1"/>
    <property type="molecule type" value="Genomic_DNA"/>
</dbReference>
<dbReference type="PANTHER" id="PTHR35147">
    <property type="entry name" value="CHEMORECEPTOR GLUTAMINE DEAMIDASE CHED-RELATED"/>
    <property type="match status" value="1"/>
</dbReference>
<keyword evidence="7" id="KW-1185">Reference proteome</keyword>
<dbReference type="Gene3D" id="3.30.1330.200">
    <property type="match status" value="1"/>
</dbReference>
<dbReference type="Proteomes" id="UP000565205">
    <property type="component" value="Unassembled WGS sequence"/>
</dbReference>
<evidence type="ECO:0000313" key="6">
    <source>
        <dbReference type="EMBL" id="NVN29257.1"/>
    </source>
</evidence>
<dbReference type="RefSeq" id="WP_176621984.1">
    <property type="nucleotide sequence ID" value="NZ_JABXXQ010000023.1"/>
</dbReference>
<dbReference type="InterPro" id="IPR011324">
    <property type="entry name" value="Cytotoxic_necrot_fac-like_cat"/>
</dbReference>
<evidence type="ECO:0000256" key="3">
    <source>
        <dbReference type="HAMAP-Rule" id="MF_01440"/>
    </source>
</evidence>
<dbReference type="SUPFAM" id="SSF64438">
    <property type="entry name" value="CNF1/YfiH-like putative cysteine hydrolases"/>
    <property type="match status" value="1"/>
</dbReference>
<comment type="function">
    <text evidence="3">Probably deamidates glutamine residues to glutamate on methyl-accepting chemotaxis receptors (MCPs), playing an important role in chemotaxis.</text>
</comment>
<dbReference type="GO" id="GO:0006935">
    <property type="term" value="P:chemotaxis"/>
    <property type="evidence" value="ECO:0007669"/>
    <property type="project" value="UniProtKB-UniRule"/>
</dbReference>
<dbReference type="EMBL" id="JABXXQ010000023">
    <property type="protein sequence ID" value="NVN29257.1"/>
    <property type="molecule type" value="Genomic_DNA"/>
</dbReference>
<reference evidence="5 7" key="2">
    <citation type="submission" date="2020-08" db="EMBL/GenBank/DDBJ databases">
        <title>Genomic Encyclopedia of Type Strains, Phase III (KMG-III): the genomes of soil and plant-associated and newly described type strains.</title>
        <authorList>
            <person name="Whitman W."/>
        </authorList>
    </citation>
    <scope>NUCLEOTIDE SEQUENCE [LARGE SCALE GENOMIC DNA]</scope>
    <source>
        <strain evidence="5 7">CECT 8088</strain>
    </source>
</reference>
<dbReference type="CDD" id="cd16352">
    <property type="entry name" value="CheD"/>
    <property type="match status" value="1"/>
</dbReference>
<accession>A0A839UY00</accession>
<comment type="catalytic activity">
    <reaction evidence="3">
        <text>L-glutaminyl-[protein] + H2O = L-glutamyl-[protein] + NH4(+)</text>
        <dbReference type="Rhea" id="RHEA:16441"/>
        <dbReference type="Rhea" id="RHEA-COMP:10207"/>
        <dbReference type="Rhea" id="RHEA-COMP:10208"/>
        <dbReference type="ChEBI" id="CHEBI:15377"/>
        <dbReference type="ChEBI" id="CHEBI:28938"/>
        <dbReference type="ChEBI" id="CHEBI:29973"/>
        <dbReference type="ChEBI" id="CHEBI:30011"/>
        <dbReference type="EC" id="3.5.1.44"/>
    </reaction>
</comment>
<dbReference type="InterPro" id="IPR038592">
    <property type="entry name" value="CheD-like_sf"/>
</dbReference>
<feature type="region of interest" description="Disordered" evidence="4">
    <location>
        <begin position="170"/>
        <end position="189"/>
    </location>
</feature>
<evidence type="ECO:0000256" key="2">
    <source>
        <dbReference type="ARBA" id="ARBA00022801"/>
    </source>
</evidence>
<reference evidence="6 8" key="1">
    <citation type="submission" date="2020-06" db="EMBL/GenBank/DDBJ databases">
        <title>Description of novel acetic acid bacteria.</title>
        <authorList>
            <person name="Sombolestani A."/>
        </authorList>
    </citation>
    <scope>NUCLEOTIDE SEQUENCE [LARGE SCALE GENOMIC DNA]</scope>
    <source>
        <strain evidence="6 8">LMG 26838</strain>
    </source>
</reference>
<evidence type="ECO:0000313" key="7">
    <source>
        <dbReference type="Proteomes" id="UP000557688"/>
    </source>
</evidence>
<sequence length="189" mass="20707">MTMALANRANTRRIHIVQGEQSIEHDPHAVITTILGSCVAACLRDPMAGIGGMNHFLLPGPLSREASRGSTDAERHAVHAMELLVNALLQRGAQRGRLTAKIFGGARMMKGLTDIGEQNATFAERFLQAERIPIVGGDLRGDRGRRIEFWPVSGRARQIMLATEATLDVQRQEPRQLPSSTARGSVEFF</sequence>
<dbReference type="Proteomes" id="UP000557688">
    <property type="component" value="Unassembled WGS sequence"/>
</dbReference>
<keyword evidence="2 3" id="KW-0378">Hydrolase</keyword>
<dbReference type="PANTHER" id="PTHR35147:SF2">
    <property type="entry name" value="CHEMORECEPTOR GLUTAMINE DEAMIDASE CHED-RELATED"/>
    <property type="match status" value="1"/>
</dbReference>
<comment type="similarity">
    <text evidence="3">Belongs to the CheD family.</text>
</comment>
<evidence type="ECO:0000256" key="4">
    <source>
        <dbReference type="SAM" id="MobiDB-lite"/>
    </source>
</evidence>
<dbReference type="EC" id="3.5.1.44" evidence="3"/>
<evidence type="ECO:0000313" key="8">
    <source>
        <dbReference type="Proteomes" id="UP000565205"/>
    </source>
</evidence>
<protein>
    <recommendedName>
        <fullName evidence="3">Probable chemoreceptor glutamine deamidase CheD</fullName>
        <ecNumber evidence="3">3.5.1.44</ecNumber>
    </recommendedName>
</protein>
<dbReference type="GO" id="GO:0050568">
    <property type="term" value="F:protein-glutamine glutaminase activity"/>
    <property type="evidence" value="ECO:0007669"/>
    <property type="project" value="UniProtKB-UniRule"/>
</dbReference>
<dbReference type="Pfam" id="PF03975">
    <property type="entry name" value="CheD"/>
    <property type="match status" value="1"/>
</dbReference>
<organism evidence="5 7">
    <name type="scientific">Endobacter medicaginis</name>
    <dbReference type="NCBI Taxonomy" id="1181271"/>
    <lineage>
        <taxon>Bacteria</taxon>
        <taxon>Pseudomonadati</taxon>
        <taxon>Pseudomonadota</taxon>
        <taxon>Alphaproteobacteria</taxon>
        <taxon>Acetobacterales</taxon>
        <taxon>Acetobacteraceae</taxon>
        <taxon>Endobacter</taxon>
    </lineage>
</organism>